<sequence>FNTFTNTNDFPEEIEFNQNLCSIIGSRSSGKSALLAY</sequence>
<protein>
    <submittedName>
        <fullName evidence="1">Uncharacterized protein</fullName>
    </submittedName>
</protein>
<reference evidence="1" key="1">
    <citation type="journal article" date="2014" name="Front. Microbiol.">
        <title>High frequency of phylogenetically diverse reductive dehalogenase-homologous genes in deep subseafloor sedimentary metagenomes.</title>
        <authorList>
            <person name="Kawai M."/>
            <person name="Futagami T."/>
            <person name="Toyoda A."/>
            <person name="Takaki Y."/>
            <person name="Nishi S."/>
            <person name="Hori S."/>
            <person name="Arai W."/>
            <person name="Tsubouchi T."/>
            <person name="Morono Y."/>
            <person name="Uchiyama I."/>
            <person name="Ito T."/>
            <person name="Fujiyama A."/>
            <person name="Inagaki F."/>
            <person name="Takami H."/>
        </authorList>
    </citation>
    <scope>NUCLEOTIDE SEQUENCE</scope>
    <source>
        <strain evidence="1">Expedition CK06-06</strain>
    </source>
</reference>
<proteinExistence type="predicted"/>
<dbReference type="EMBL" id="BARU01049708">
    <property type="protein sequence ID" value="GAH95637.1"/>
    <property type="molecule type" value="Genomic_DNA"/>
</dbReference>
<evidence type="ECO:0000313" key="1">
    <source>
        <dbReference type="EMBL" id="GAH95637.1"/>
    </source>
</evidence>
<feature type="non-terminal residue" evidence="1">
    <location>
        <position position="37"/>
    </location>
</feature>
<comment type="caution">
    <text evidence="1">The sequence shown here is derived from an EMBL/GenBank/DDBJ whole genome shotgun (WGS) entry which is preliminary data.</text>
</comment>
<accession>X1JNJ4</accession>
<name>X1JNJ4_9ZZZZ</name>
<organism evidence="1">
    <name type="scientific">marine sediment metagenome</name>
    <dbReference type="NCBI Taxonomy" id="412755"/>
    <lineage>
        <taxon>unclassified sequences</taxon>
        <taxon>metagenomes</taxon>
        <taxon>ecological metagenomes</taxon>
    </lineage>
</organism>
<dbReference type="AlphaFoldDB" id="X1JNJ4"/>
<gene>
    <name evidence="1" type="ORF">S03H2_72984</name>
</gene>
<feature type="non-terminal residue" evidence="1">
    <location>
        <position position="1"/>
    </location>
</feature>